<keyword evidence="4 7" id="KW-0812">Transmembrane</keyword>
<evidence type="ECO:0000256" key="2">
    <source>
        <dbReference type="ARBA" id="ARBA00022448"/>
    </source>
</evidence>
<evidence type="ECO:0000256" key="5">
    <source>
        <dbReference type="ARBA" id="ARBA00022989"/>
    </source>
</evidence>
<organism evidence="9 10">
    <name type="scientific">Nesterenkonia halobia</name>
    <dbReference type="NCBI Taxonomy" id="37922"/>
    <lineage>
        <taxon>Bacteria</taxon>
        <taxon>Bacillati</taxon>
        <taxon>Actinomycetota</taxon>
        <taxon>Actinomycetes</taxon>
        <taxon>Micrococcales</taxon>
        <taxon>Micrococcaceae</taxon>
        <taxon>Nesterenkonia</taxon>
    </lineage>
</organism>
<evidence type="ECO:0000256" key="6">
    <source>
        <dbReference type="ARBA" id="ARBA00023136"/>
    </source>
</evidence>
<dbReference type="EMBL" id="BAAAYG010000003">
    <property type="protein sequence ID" value="GAA3281521.1"/>
    <property type="molecule type" value="Genomic_DNA"/>
</dbReference>
<dbReference type="PANTHER" id="PTHR30193:SF37">
    <property type="entry name" value="INNER MEMBRANE ABC TRANSPORTER PERMEASE PROTEIN YCJO"/>
    <property type="match status" value="1"/>
</dbReference>
<feature type="domain" description="ABC transmembrane type-1" evidence="8">
    <location>
        <begin position="76"/>
        <end position="286"/>
    </location>
</feature>
<dbReference type="PANTHER" id="PTHR30193">
    <property type="entry name" value="ABC TRANSPORTER PERMEASE PROTEIN"/>
    <property type="match status" value="1"/>
</dbReference>
<comment type="subcellular location">
    <subcellularLocation>
        <location evidence="1 7">Cell membrane</location>
        <topology evidence="1 7">Multi-pass membrane protein</topology>
    </subcellularLocation>
</comment>
<feature type="transmembrane region" description="Helical" evidence="7">
    <location>
        <begin position="20"/>
        <end position="47"/>
    </location>
</feature>
<comment type="caution">
    <text evidence="9">The sequence shown here is derived from an EMBL/GenBank/DDBJ whole genome shotgun (WGS) entry which is preliminary data.</text>
</comment>
<proteinExistence type="inferred from homology"/>
<dbReference type="Proteomes" id="UP001501736">
    <property type="component" value="Unassembled WGS sequence"/>
</dbReference>
<keyword evidence="2 7" id="KW-0813">Transport</keyword>
<keyword evidence="3" id="KW-1003">Cell membrane</keyword>
<accession>A0ABP6RAW3</accession>
<dbReference type="Gene3D" id="1.10.3720.10">
    <property type="entry name" value="MetI-like"/>
    <property type="match status" value="1"/>
</dbReference>
<evidence type="ECO:0000256" key="4">
    <source>
        <dbReference type="ARBA" id="ARBA00022692"/>
    </source>
</evidence>
<feature type="transmembrane region" description="Helical" evidence="7">
    <location>
        <begin position="265"/>
        <end position="286"/>
    </location>
</feature>
<dbReference type="SUPFAM" id="SSF161098">
    <property type="entry name" value="MetI-like"/>
    <property type="match status" value="1"/>
</dbReference>
<evidence type="ECO:0000313" key="9">
    <source>
        <dbReference type="EMBL" id="GAA3281521.1"/>
    </source>
</evidence>
<sequence length="302" mass="33025">MTQTVTSPRSDARRRQGPSFLMALPAVLFFGLFALVPLAGVVVLSFMSWDGLGTPSFAGLDTWFRILQEDQTRHALWLTFLFVIISYVFQAPAALLLGVFMAGQQKYRAFLSVLYFLPLLFSSVAVGITFQTLFSPNYGLTPALGWDWLPAQWLGSPDIALLVVIFVVGWCFVPFHSLLYQAGVRQIPATIYEAATIDGAGRMRQFFSLTLPQLRYTIITSSTLMLVGSLTYFDLVFVLTQGGPAGATRILPLDMYITGFREYDMGGASAIAVLLVAVGVTLSLLLNKISGSSRMESDKAGA</sequence>
<dbReference type="CDD" id="cd06261">
    <property type="entry name" value="TM_PBP2"/>
    <property type="match status" value="1"/>
</dbReference>
<keyword evidence="5 7" id="KW-1133">Transmembrane helix</keyword>
<dbReference type="Pfam" id="PF00528">
    <property type="entry name" value="BPD_transp_1"/>
    <property type="match status" value="1"/>
</dbReference>
<dbReference type="InterPro" id="IPR035906">
    <property type="entry name" value="MetI-like_sf"/>
</dbReference>
<feature type="transmembrane region" description="Helical" evidence="7">
    <location>
        <begin position="113"/>
        <end position="134"/>
    </location>
</feature>
<comment type="similarity">
    <text evidence="7">Belongs to the binding-protein-dependent transport system permease family.</text>
</comment>
<keyword evidence="10" id="KW-1185">Reference proteome</keyword>
<evidence type="ECO:0000256" key="3">
    <source>
        <dbReference type="ARBA" id="ARBA00022475"/>
    </source>
</evidence>
<dbReference type="InterPro" id="IPR000515">
    <property type="entry name" value="MetI-like"/>
</dbReference>
<name>A0ABP6RAW3_9MICC</name>
<evidence type="ECO:0000256" key="7">
    <source>
        <dbReference type="RuleBase" id="RU363032"/>
    </source>
</evidence>
<dbReference type="PROSITE" id="PS50928">
    <property type="entry name" value="ABC_TM1"/>
    <property type="match status" value="1"/>
</dbReference>
<evidence type="ECO:0000256" key="1">
    <source>
        <dbReference type="ARBA" id="ARBA00004651"/>
    </source>
</evidence>
<dbReference type="RefSeq" id="WP_344718262.1">
    <property type="nucleotide sequence ID" value="NZ_BAAAYG010000003.1"/>
</dbReference>
<feature type="transmembrane region" description="Helical" evidence="7">
    <location>
        <begin position="75"/>
        <end position="101"/>
    </location>
</feature>
<feature type="transmembrane region" description="Helical" evidence="7">
    <location>
        <begin position="154"/>
        <end position="175"/>
    </location>
</feature>
<protein>
    <submittedName>
        <fullName evidence="9">Sugar ABC transporter permease</fullName>
    </submittedName>
</protein>
<evidence type="ECO:0000313" key="10">
    <source>
        <dbReference type="Proteomes" id="UP001501736"/>
    </source>
</evidence>
<keyword evidence="6 7" id="KW-0472">Membrane</keyword>
<dbReference type="InterPro" id="IPR051393">
    <property type="entry name" value="ABC_transporter_permease"/>
</dbReference>
<evidence type="ECO:0000259" key="8">
    <source>
        <dbReference type="PROSITE" id="PS50928"/>
    </source>
</evidence>
<reference evidence="10" key="1">
    <citation type="journal article" date="2019" name="Int. J. Syst. Evol. Microbiol.">
        <title>The Global Catalogue of Microorganisms (GCM) 10K type strain sequencing project: providing services to taxonomists for standard genome sequencing and annotation.</title>
        <authorList>
            <consortium name="The Broad Institute Genomics Platform"/>
            <consortium name="The Broad Institute Genome Sequencing Center for Infectious Disease"/>
            <person name="Wu L."/>
            <person name="Ma J."/>
        </authorList>
    </citation>
    <scope>NUCLEOTIDE SEQUENCE [LARGE SCALE GENOMIC DNA]</scope>
    <source>
        <strain evidence="10">JCM 11483</strain>
    </source>
</reference>
<gene>
    <name evidence="9" type="ORF">GCM10020260_07160</name>
</gene>